<sequence length="472" mass="51023">MTGRMVEAVDSLLNKMEVGHDGNRKEGGCSVAAKTHPDAKMHAVSWMGSHNMQVKEVPRPMVTDPADVLLRVTNTAICGSDLHLYVHGMPSMKSGDVLGHEFMGVVEEVGDAVTKVKRGDRVLVAFDIACGHCFFCNHGYQSSCDSTNPSKISEAMYGQAMGGVFGYSHLAGGYQGGQADYVQEAMYGQAAGGFFGYSHLTGGYQGGQADFVRVPFGDVNCLKVPDGLADHDALFLTDILPTAWHANEMGEVHEGDVVAIWGAGPVGILAAHCAQHRGARRVIMIDSVQDRLDFVKRKLPGVETLNFKEKETVSALREMTANEPGRGPDVVIEAAGFHYSKSWLHAIEMKLQLETDTADMLNEMITAVRKGGRISIVGVYIGFVNHLNIGAFMEKQLTMRGGQTPVQRYWPTLLPKVQAGELVPSMVITHVLPLEQAPKGYKIFNEKSDGCIKVVLQPGATEAVTLPPAGRT</sequence>
<evidence type="ECO:0000256" key="3">
    <source>
        <dbReference type="ARBA" id="ARBA00022833"/>
    </source>
</evidence>
<dbReference type="PANTHER" id="PTHR42813:SF1">
    <property type="entry name" value="DEHYDROGENASE, PUTATIVE (AFU_ORTHOLOGUE AFUA_5G03930)-RELATED"/>
    <property type="match status" value="1"/>
</dbReference>
<accession>A0A383V992</accession>
<dbReference type="GO" id="GO:0008270">
    <property type="term" value="F:zinc ion binding"/>
    <property type="evidence" value="ECO:0007669"/>
    <property type="project" value="InterPro"/>
</dbReference>
<dbReference type="GO" id="GO:0016491">
    <property type="term" value="F:oxidoreductase activity"/>
    <property type="evidence" value="ECO:0007669"/>
    <property type="project" value="UniProtKB-KW"/>
</dbReference>
<name>A0A383V992_TETOB</name>
<evidence type="ECO:0008006" key="10">
    <source>
        <dbReference type="Google" id="ProtNLM"/>
    </source>
</evidence>
<feature type="domain" description="Alcohol dehydrogenase-like N-terminal" evidence="7">
    <location>
        <begin position="65"/>
        <end position="182"/>
    </location>
</feature>
<evidence type="ECO:0000259" key="6">
    <source>
        <dbReference type="Pfam" id="PF00107"/>
    </source>
</evidence>
<proteinExistence type="inferred from homology"/>
<organism evidence="8 9">
    <name type="scientific">Tetradesmus obliquus</name>
    <name type="common">Green alga</name>
    <name type="synonym">Acutodesmus obliquus</name>
    <dbReference type="NCBI Taxonomy" id="3088"/>
    <lineage>
        <taxon>Eukaryota</taxon>
        <taxon>Viridiplantae</taxon>
        <taxon>Chlorophyta</taxon>
        <taxon>core chlorophytes</taxon>
        <taxon>Chlorophyceae</taxon>
        <taxon>CS clade</taxon>
        <taxon>Sphaeropleales</taxon>
        <taxon>Scenedesmaceae</taxon>
        <taxon>Tetradesmus</taxon>
    </lineage>
</organism>
<dbReference type="InterPro" id="IPR002328">
    <property type="entry name" value="ADH_Zn_CS"/>
</dbReference>
<dbReference type="InterPro" id="IPR013154">
    <property type="entry name" value="ADH-like_N"/>
</dbReference>
<evidence type="ECO:0000256" key="2">
    <source>
        <dbReference type="ARBA" id="ARBA00022723"/>
    </source>
</evidence>
<evidence type="ECO:0000259" key="7">
    <source>
        <dbReference type="Pfam" id="PF08240"/>
    </source>
</evidence>
<dbReference type="PANTHER" id="PTHR42813">
    <property type="entry name" value="ZINC-TYPE ALCOHOL DEHYDROGENASE-LIKE"/>
    <property type="match status" value="1"/>
</dbReference>
<evidence type="ECO:0000313" key="8">
    <source>
        <dbReference type="EMBL" id="SZX61342.1"/>
    </source>
</evidence>
<dbReference type="InterPro" id="IPR013149">
    <property type="entry name" value="ADH-like_C"/>
</dbReference>
<protein>
    <recommendedName>
        <fullName evidence="10">Enoyl reductase (ER) domain-containing protein</fullName>
    </recommendedName>
</protein>
<evidence type="ECO:0000256" key="5">
    <source>
        <dbReference type="RuleBase" id="RU361277"/>
    </source>
</evidence>
<dbReference type="Pfam" id="PF08240">
    <property type="entry name" value="ADH_N"/>
    <property type="match status" value="1"/>
</dbReference>
<dbReference type="SUPFAM" id="SSF51735">
    <property type="entry name" value="NAD(P)-binding Rossmann-fold domains"/>
    <property type="match status" value="1"/>
</dbReference>
<dbReference type="STRING" id="3088.A0A383V992"/>
<reference evidence="8 9" key="1">
    <citation type="submission" date="2016-10" db="EMBL/GenBank/DDBJ databases">
        <authorList>
            <person name="Cai Z."/>
        </authorList>
    </citation>
    <scope>NUCLEOTIDE SEQUENCE [LARGE SCALE GENOMIC DNA]</scope>
</reference>
<keyword evidence="4" id="KW-0560">Oxidoreductase</keyword>
<evidence type="ECO:0000256" key="4">
    <source>
        <dbReference type="ARBA" id="ARBA00023002"/>
    </source>
</evidence>
<comment type="cofactor">
    <cofactor evidence="1 5">
        <name>Zn(2+)</name>
        <dbReference type="ChEBI" id="CHEBI:29105"/>
    </cofactor>
</comment>
<dbReference type="SUPFAM" id="SSF50129">
    <property type="entry name" value="GroES-like"/>
    <property type="match status" value="2"/>
</dbReference>
<dbReference type="InterPro" id="IPR011032">
    <property type="entry name" value="GroES-like_sf"/>
</dbReference>
<dbReference type="Gene3D" id="3.90.180.10">
    <property type="entry name" value="Medium-chain alcohol dehydrogenases, catalytic domain"/>
    <property type="match status" value="1"/>
</dbReference>
<dbReference type="InterPro" id="IPR036291">
    <property type="entry name" value="NAD(P)-bd_dom_sf"/>
</dbReference>
<gene>
    <name evidence="8" type="ORF">BQ4739_LOCUS1844</name>
</gene>
<keyword evidence="3 5" id="KW-0862">Zinc</keyword>
<keyword evidence="9" id="KW-1185">Reference proteome</keyword>
<dbReference type="Proteomes" id="UP000256970">
    <property type="component" value="Unassembled WGS sequence"/>
</dbReference>
<dbReference type="PROSITE" id="PS00059">
    <property type="entry name" value="ADH_ZINC"/>
    <property type="match status" value="1"/>
</dbReference>
<dbReference type="Pfam" id="PF00107">
    <property type="entry name" value="ADH_zinc_N"/>
    <property type="match status" value="1"/>
</dbReference>
<dbReference type="EMBL" id="FNXT01000138">
    <property type="protein sequence ID" value="SZX61342.1"/>
    <property type="molecule type" value="Genomic_DNA"/>
</dbReference>
<evidence type="ECO:0000313" key="9">
    <source>
        <dbReference type="Proteomes" id="UP000256970"/>
    </source>
</evidence>
<dbReference type="AlphaFoldDB" id="A0A383V992"/>
<keyword evidence="2 5" id="KW-0479">Metal-binding</keyword>
<comment type="similarity">
    <text evidence="5">Belongs to the zinc-containing alcohol dehydrogenase family.</text>
</comment>
<dbReference type="CDD" id="cd08283">
    <property type="entry name" value="FDH_like_1"/>
    <property type="match status" value="1"/>
</dbReference>
<feature type="domain" description="Alcohol dehydrogenase-like C-terminal" evidence="6">
    <location>
        <begin position="265"/>
        <end position="342"/>
    </location>
</feature>
<dbReference type="Gene3D" id="3.40.50.720">
    <property type="entry name" value="NAD(P)-binding Rossmann-like Domain"/>
    <property type="match status" value="1"/>
</dbReference>
<evidence type="ECO:0000256" key="1">
    <source>
        <dbReference type="ARBA" id="ARBA00001947"/>
    </source>
</evidence>